<dbReference type="Gene3D" id="3.40.50.12780">
    <property type="entry name" value="N-terminal domain of ligase-like"/>
    <property type="match status" value="1"/>
</dbReference>
<feature type="domain" description="AMP-dependent synthetase/ligase" evidence="5">
    <location>
        <begin position="69"/>
        <end position="450"/>
    </location>
</feature>
<evidence type="ECO:0000256" key="4">
    <source>
        <dbReference type="ARBA" id="ARBA00022840"/>
    </source>
</evidence>
<dbReference type="EMBL" id="CP001742">
    <property type="protein sequence ID" value="ADL18946.1"/>
    <property type="molecule type" value="Genomic_DNA"/>
</dbReference>
<evidence type="ECO:0000256" key="2">
    <source>
        <dbReference type="ARBA" id="ARBA00022598"/>
    </source>
</evidence>
<feature type="domain" description="AMP-binding enzyme C-terminal" evidence="6">
    <location>
        <begin position="515"/>
        <end position="591"/>
    </location>
</feature>
<dbReference type="InterPro" id="IPR042099">
    <property type="entry name" value="ANL_N_sf"/>
</dbReference>
<evidence type="ECO:0000313" key="8">
    <source>
        <dbReference type="EMBL" id="ADL18946.1"/>
    </source>
</evidence>
<dbReference type="GO" id="GO:0005524">
    <property type="term" value="F:ATP binding"/>
    <property type="evidence" value="ECO:0007669"/>
    <property type="project" value="UniProtKB-KW"/>
</dbReference>
<dbReference type="Pfam" id="PF13193">
    <property type="entry name" value="AMP-binding_C"/>
    <property type="match status" value="1"/>
</dbReference>
<dbReference type="eggNOG" id="arCOG01529">
    <property type="taxonomic scope" value="Archaea"/>
</dbReference>
<dbReference type="InParanoid" id="D9Q0V8"/>
<gene>
    <name evidence="8" type="ordered locus">ASAC_0539</name>
</gene>
<dbReference type="SUPFAM" id="SSF56801">
    <property type="entry name" value="Acetyl-CoA synthetase-like"/>
    <property type="match status" value="1"/>
</dbReference>
<evidence type="ECO:0000313" key="9">
    <source>
        <dbReference type="Proteomes" id="UP000000346"/>
    </source>
</evidence>
<dbReference type="GO" id="GO:0003987">
    <property type="term" value="F:acetate-CoA ligase activity"/>
    <property type="evidence" value="ECO:0007669"/>
    <property type="project" value="UniProtKB-EC"/>
</dbReference>
<dbReference type="PANTHER" id="PTHR24095:SF232">
    <property type="entry name" value="ACETYL-COENZYME A SYNTHETASE"/>
    <property type="match status" value="1"/>
</dbReference>
<name>D9Q0V8_ACIS3</name>
<proteinExistence type="inferred from homology"/>
<keyword evidence="4" id="KW-0067">ATP-binding</keyword>
<dbReference type="InterPro" id="IPR025110">
    <property type="entry name" value="AMP-bd_C"/>
</dbReference>
<dbReference type="EC" id="6.2.1.1" evidence="8"/>
<dbReference type="InterPro" id="IPR045851">
    <property type="entry name" value="AMP-bd_C_sf"/>
</dbReference>
<dbReference type="HOGENOM" id="CLU_000022_3_6_2"/>
<sequence>MSKVTEEIYSVRKLQALSSLASKDPAAFWAQQVDLIDWFQRPAKVLEGSPPTERWFAGGLMNVSYNAVDRHLRDKADKVAFYWTNESLDYRAITFRELYYQVNRAAYVLRQLGVKRGDVVSMIMPSIPEAVYFGLAVHRLGAILAIHYVGLSDDVMAFRLQDAGSKVLVVASKGFRAGQEIRIKDIADRVLNNFKTPVEKVLVVSRGFSDFNVNGSRDVVYEDIAPRGKVYVPPEPVDASDVGTIYYTSGTTGRPKGITQTQGGYAVALNWTFKALFNLGPSDVWWTISELGWPVWPMANLYTAPVMGVTAVLFEGFVGQRPDLFAKVVERFGVTHVWSSTTTLYTLKGLGSESVTGGDTSTLRIILNTGEPLNVGAWQWFRENLPNTYIGDAYWMTEHLSPIAATPYGIAEIPFRPGSAGIAFSPTRVLIVDDEGKQLPPGNKGYIVLSPYTPALGKMWNDPNYERYIKTYWSRFPGYFYTGDYGYMDEDGYLYVLGRADDVIATTGQRIGTMEVESTIGTHPAVAEVAAASMPLPGGKGSALLAFVVLRPGYQPSDQLAEDIKAYARNAGYIVDRVVFVRKLPKTKSGKIMRRLLRAALNQEPLGDTSTLDDPAAFEDTRRMIEQVREEFRKLLQQS</sequence>
<keyword evidence="2 8" id="KW-0436">Ligase</keyword>
<dbReference type="GeneID" id="9498771"/>
<dbReference type="Pfam" id="PF16177">
    <property type="entry name" value="ACAS_N"/>
    <property type="match status" value="1"/>
</dbReference>
<keyword evidence="9" id="KW-1185">Reference proteome</keyword>
<dbReference type="Pfam" id="PF00501">
    <property type="entry name" value="AMP-binding"/>
    <property type="match status" value="1"/>
</dbReference>
<protein>
    <submittedName>
        <fullName evidence="8">Acyl-CoA ligase (Acyl-CoA synthetase)</fullName>
        <ecNumber evidence="8">6.2.1.1</ecNumber>
    </submittedName>
</protein>
<dbReference type="Proteomes" id="UP000000346">
    <property type="component" value="Chromosome"/>
</dbReference>
<feature type="domain" description="Acetyl-coenzyme A synthetase N-terminal" evidence="7">
    <location>
        <begin position="16"/>
        <end position="67"/>
    </location>
</feature>
<keyword evidence="3" id="KW-0547">Nucleotide-binding</keyword>
<dbReference type="OrthoDB" id="24430at2157"/>
<dbReference type="STRING" id="666510.ASAC_0539"/>
<evidence type="ECO:0000259" key="6">
    <source>
        <dbReference type="Pfam" id="PF13193"/>
    </source>
</evidence>
<evidence type="ECO:0000256" key="1">
    <source>
        <dbReference type="ARBA" id="ARBA00006432"/>
    </source>
</evidence>
<dbReference type="InterPro" id="IPR000873">
    <property type="entry name" value="AMP-dep_synth/lig_dom"/>
</dbReference>
<dbReference type="AlphaFoldDB" id="D9Q0V8"/>
<comment type="similarity">
    <text evidence="1">Belongs to the ATP-dependent AMP-binding enzyme family.</text>
</comment>
<dbReference type="InterPro" id="IPR032387">
    <property type="entry name" value="ACAS_N"/>
</dbReference>
<dbReference type="KEGG" id="asc:ASAC_0539"/>
<dbReference type="GO" id="GO:0006085">
    <property type="term" value="P:acetyl-CoA biosynthetic process"/>
    <property type="evidence" value="ECO:0007669"/>
    <property type="project" value="TreeGrafter"/>
</dbReference>
<reference evidence="8 9" key="1">
    <citation type="journal article" date="2010" name="Appl. Environ. Microbiol.">
        <title>The genome sequence of the crenarchaeon Acidilobus saccharovorans supports a new order, Acidilobales, and suggests an important ecological role in terrestrial acidic hot springs.</title>
        <authorList>
            <person name="Mardanov A.V."/>
            <person name="Svetlitchnyi V.A."/>
            <person name="Beletsky A.V."/>
            <person name="Prokofeva M.I."/>
            <person name="Bonch-Osmolovskaya E.A."/>
            <person name="Ravin N.V."/>
            <person name="Skryabin K.G."/>
        </authorList>
    </citation>
    <scope>NUCLEOTIDE SEQUENCE [LARGE SCALE GENOMIC DNA]</scope>
    <source>
        <strain evidence="9">DSM 16705 / JCM 18335 / VKM B-2471 / 345-15</strain>
    </source>
</reference>
<dbReference type="PANTHER" id="PTHR24095">
    <property type="entry name" value="ACETYL-COENZYME A SYNTHETASE"/>
    <property type="match status" value="1"/>
</dbReference>
<dbReference type="PROSITE" id="PS00455">
    <property type="entry name" value="AMP_BINDING"/>
    <property type="match status" value="1"/>
</dbReference>
<evidence type="ECO:0000259" key="7">
    <source>
        <dbReference type="Pfam" id="PF16177"/>
    </source>
</evidence>
<dbReference type="FunCoup" id="D9Q0V8">
    <property type="interactions" value="68"/>
</dbReference>
<dbReference type="InterPro" id="IPR020845">
    <property type="entry name" value="AMP-binding_CS"/>
</dbReference>
<organism evidence="8 9">
    <name type="scientific">Acidilobus saccharovorans (strain DSM 16705 / JCM 18335 / VKM B-2471 / 345-15)</name>
    <dbReference type="NCBI Taxonomy" id="666510"/>
    <lineage>
        <taxon>Archaea</taxon>
        <taxon>Thermoproteota</taxon>
        <taxon>Thermoprotei</taxon>
        <taxon>Acidilobales</taxon>
        <taxon>Acidilobaceae</taxon>
        <taxon>Acidilobus</taxon>
    </lineage>
</organism>
<dbReference type="Gene3D" id="3.30.300.30">
    <property type="match status" value="1"/>
</dbReference>
<evidence type="ECO:0000259" key="5">
    <source>
        <dbReference type="Pfam" id="PF00501"/>
    </source>
</evidence>
<evidence type="ECO:0000256" key="3">
    <source>
        <dbReference type="ARBA" id="ARBA00022741"/>
    </source>
</evidence>
<accession>D9Q0V8</accession>
<dbReference type="RefSeq" id="WP_013266458.1">
    <property type="nucleotide sequence ID" value="NC_014374.1"/>
</dbReference>